<proteinExistence type="predicted"/>
<keyword evidence="3" id="KW-1185">Reference proteome</keyword>
<feature type="compositionally biased region" description="Polar residues" evidence="1">
    <location>
        <begin position="156"/>
        <end position="167"/>
    </location>
</feature>
<comment type="caution">
    <text evidence="2">The sequence shown here is derived from an EMBL/GenBank/DDBJ whole genome shotgun (WGS) entry which is preliminary data.</text>
</comment>
<reference evidence="2 3" key="1">
    <citation type="journal article" date="2015" name="Genome Biol. Evol.">
        <title>Comparative Genomics of a Bacterivorous Green Alga Reveals Evolutionary Causalities and Consequences of Phago-Mixotrophic Mode of Nutrition.</title>
        <authorList>
            <person name="Burns J.A."/>
            <person name="Paasch A."/>
            <person name="Narechania A."/>
            <person name="Kim E."/>
        </authorList>
    </citation>
    <scope>NUCLEOTIDE SEQUENCE [LARGE SCALE GENOMIC DNA]</scope>
    <source>
        <strain evidence="2 3">PLY_AMNH</strain>
    </source>
</reference>
<dbReference type="Proteomes" id="UP001190700">
    <property type="component" value="Unassembled WGS sequence"/>
</dbReference>
<protein>
    <submittedName>
        <fullName evidence="2">Uncharacterized protein</fullName>
    </submittedName>
</protein>
<dbReference type="EMBL" id="LGRX02007822">
    <property type="protein sequence ID" value="KAK3274271.1"/>
    <property type="molecule type" value="Genomic_DNA"/>
</dbReference>
<feature type="compositionally biased region" description="Polar residues" evidence="1">
    <location>
        <begin position="135"/>
        <end position="149"/>
    </location>
</feature>
<evidence type="ECO:0000313" key="2">
    <source>
        <dbReference type="EMBL" id="KAK3274271.1"/>
    </source>
</evidence>
<gene>
    <name evidence="2" type="ORF">CYMTET_17540</name>
</gene>
<feature type="region of interest" description="Disordered" evidence="1">
    <location>
        <begin position="100"/>
        <end position="176"/>
    </location>
</feature>
<evidence type="ECO:0000256" key="1">
    <source>
        <dbReference type="SAM" id="MobiDB-lite"/>
    </source>
</evidence>
<accession>A0AAE0G9Z0</accession>
<feature type="region of interest" description="Disordered" evidence="1">
    <location>
        <begin position="33"/>
        <end position="52"/>
    </location>
</feature>
<organism evidence="2 3">
    <name type="scientific">Cymbomonas tetramitiformis</name>
    <dbReference type="NCBI Taxonomy" id="36881"/>
    <lineage>
        <taxon>Eukaryota</taxon>
        <taxon>Viridiplantae</taxon>
        <taxon>Chlorophyta</taxon>
        <taxon>Pyramimonadophyceae</taxon>
        <taxon>Pyramimonadales</taxon>
        <taxon>Pyramimonadaceae</taxon>
        <taxon>Cymbomonas</taxon>
    </lineage>
</organism>
<dbReference type="AlphaFoldDB" id="A0AAE0G9Z0"/>
<name>A0AAE0G9Z0_9CHLO</name>
<sequence length="176" mass="19370">MRPESRGKHHIARPFNPKFEQSSTSFQDVIRLLKSEAPSGSEKAPREAQMSNLRLEDGILKADTDENGVKYLETLSPIKVSWLPDGAFVNRIVAEETATREICFSPKDGQKQDEAKATTPSTQEARNEDDRTHAQKSNSPILTSTSNSDGIGFHSSGAQQQEDTISDVQAIEADRG</sequence>
<evidence type="ECO:0000313" key="3">
    <source>
        <dbReference type="Proteomes" id="UP001190700"/>
    </source>
</evidence>